<proteinExistence type="predicted"/>
<evidence type="ECO:0008006" key="4">
    <source>
        <dbReference type="Google" id="ProtNLM"/>
    </source>
</evidence>
<evidence type="ECO:0000256" key="1">
    <source>
        <dbReference type="SAM" id="MobiDB-lite"/>
    </source>
</evidence>
<dbReference type="Proteomes" id="UP000224634">
    <property type="component" value="Unassembled WGS sequence"/>
</dbReference>
<dbReference type="STRING" id="1447883.A0A2B7XL57"/>
<feature type="region of interest" description="Disordered" evidence="1">
    <location>
        <begin position="158"/>
        <end position="182"/>
    </location>
</feature>
<evidence type="ECO:0000313" key="3">
    <source>
        <dbReference type="Proteomes" id="UP000224634"/>
    </source>
</evidence>
<dbReference type="InterPro" id="IPR040632">
    <property type="entry name" value="Sulfotransfer_4"/>
</dbReference>
<dbReference type="Gene3D" id="3.40.50.300">
    <property type="entry name" value="P-loop containing nucleotide triphosphate hydrolases"/>
    <property type="match status" value="1"/>
</dbReference>
<dbReference type="InterPro" id="IPR027417">
    <property type="entry name" value="P-loop_NTPase"/>
</dbReference>
<dbReference type="EMBL" id="PDNA01000150">
    <property type="protein sequence ID" value="PGH09896.1"/>
    <property type="molecule type" value="Genomic_DNA"/>
</dbReference>
<dbReference type="SUPFAM" id="SSF52540">
    <property type="entry name" value="P-loop containing nucleoside triphosphate hydrolases"/>
    <property type="match status" value="1"/>
</dbReference>
<gene>
    <name evidence="2" type="ORF">AJ80_07606</name>
</gene>
<comment type="caution">
    <text evidence="2">The sequence shown here is derived from an EMBL/GenBank/DDBJ whole genome shotgun (WGS) entry which is preliminary data.</text>
</comment>
<organism evidence="2 3">
    <name type="scientific">Polytolypa hystricis (strain UAMH7299)</name>
    <dbReference type="NCBI Taxonomy" id="1447883"/>
    <lineage>
        <taxon>Eukaryota</taxon>
        <taxon>Fungi</taxon>
        <taxon>Dikarya</taxon>
        <taxon>Ascomycota</taxon>
        <taxon>Pezizomycotina</taxon>
        <taxon>Eurotiomycetes</taxon>
        <taxon>Eurotiomycetidae</taxon>
        <taxon>Onygenales</taxon>
        <taxon>Onygenales incertae sedis</taxon>
        <taxon>Polytolypa</taxon>
    </lineage>
</organism>
<protein>
    <recommendedName>
        <fullName evidence="4">P-loop containing nucleoside triphosphate hydrolase protein</fullName>
    </recommendedName>
</protein>
<dbReference type="Pfam" id="PF17784">
    <property type="entry name" value="Sulfotransfer_4"/>
    <property type="match status" value="1"/>
</dbReference>
<name>A0A2B7XL57_POLH7</name>
<feature type="compositionally biased region" description="Low complexity" evidence="1">
    <location>
        <begin position="165"/>
        <end position="178"/>
    </location>
</feature>
<reference evidence="2 3" key="1">
    <citation type="submission" date="2017-10" db="EMBL/GenBank/DDBJ databases">
        <title>Comparative genomics in systemic dimorphic fungi from Ajellomycetaceae.</title>
        <authorList>
            <person name="Munoz J.F."/>
            <person name="Mcewen J.G."/>
            <person name="Clay O.K."/>
            <person name="Cuomo C.A."/>
        </authorList>
    </citation>
    <scope>NUCLEOTIDE SEQUENCE [LARGE SCALE GENOMIC DNA]</scope>
    <source>
        <strain evidence="2 3">UAMH7299</strain>
    </source>
</reference>
<dbReference type="OrthoDB" id="408152at2759"/>
<keyword evidence="3" id="KW-1185">Reference proteome</keyword>
<sequence length="274" mass="31273">MAQNNLNPELLQKAVRRARTDIDRRTCQRVVPMRIICAGLPRTGTKSLRAALKHLGYEDTYHMDSVSLENLRDAELWMDAIRAKYDDVGTFEKENWDQLLGHCQAVTDDPCAIFIPELVQTYPEAKVILNTRDIDQWFTSASKTVAWALSNLEKKLNNPQEATCNNDNNNNNNNNNDNQPKDPQLALVREMQLRAWNILVRGDFSSNGKQIFQEHYDMVRALVPAEKRLEYDVRQGWGPLCAFLGCPVPDEPFPELNSSKVFVEKVKTLNAELG</sequence>
<dbReference type="PANTHER" id="PTHR36978">
    <property type="entry name" value="P-LOOP CONTAINING NUCLEOTIDE TRIPHOSPHATE HYDROLASE"/>
    <property type="match status" value="1"/>
</dbReference>
<evidence type="ECO:0000313" key="2">
    <source>
        <dbReference type="EMBL" id="PGH09896.1"/>
    </source>
</evidence>
<accession>A0A2B7XL57</accession>
<dbReference type="PANTHER" id="PTHR36978:SF4">
    <property type="entry name" value="P-LOOP CONTAINING NUCLEOSIDE TRIPHOSPHATE HYDROLASE PROTEIN"/>
    <property type="match status" value="1"/>
</dbReference>
<dbReference type="AlphaFoldDB" id="A0A2B7XL57"/>